<reference evidence="6 7" key="1">
    <citation type="submission" date="2020-02" db="EMBL/GenBank/DDBJ databases">
        <title>Sequencing the genomes of 1000 actinobacteria strains.</title>
        <authorList>
            <person name="Klenk H.-P."/>
        </authorList>
    </citation>
    <scope>NUCLEOTIDE SEQUENCE [LARGE SCALE GENOMIC DNA]</scope>
    <source>
        <strain evidence="6 7">DSM 27960</strain>
    </source>
</reference>
<evidence type="ECO:0000313" key="7">
    <source>
        <dbReference type="Proteomes" id="UP000541033"/>
    </source>
</evidence>
<name>A0A7X5R064_9MICO</name>
<feature type="signal peptide" evidence="4">
    <location>
        <begin position="1"/>
        <end position="26"/>
    </location>
</feature>
<dbReference type="AlphaFoldDB" id="A0A7X5R064"/>
<dbReference type="SUPFAM" id="SSF53850">
    <property type="entry name" value="Periplasmic binding protein-like II"/>
    <property type="match status" value="1"/>
</dbReference>
<dbReference type="InterPro" id="IPR015168">
    <property type="entry name" value="SsuA/THI5"/>
</dbReference>
<dbReference type="EMBL" id="JAAMOX010000001">
    <property type="protein sequence ID" value="NIH53235.1"/>
    <property type="molecule type" value="Genomic_DNA"/>
</dbReference>
<dbReference type="PANTHER" id="PTHR30024">
    <property type="entry name" value="ALIPHATIC SULFONATES-BINDING PROTEIN-RELATED"/>
    <property type="match status" value="1"/>
</dbReference>
<feature type="chain" id="PRO_5039167798" evidence="4">
    <location>
        <begin position="27"/>
        <end position="327"/>
    </location>
</feature>
<evidence type="ECO:0000256" key="1">
    <source>
        <dbReference type="ARBA" id="ARBA00004418"/>
    </source>
</evidence>
<sequence>MKHLTKMITIGAVAALALTGCSSSNGGGDDAAAPSSENMTDVQVGILTIAPSVAMQYGIDEGIFAEHGLNVELQTGQGGAALLPALSSGSMAFAIGNPLSGIVATEKGLDIKIVTGYSNSKADGEDINGVVAKKSSGIESFADLEDKKVSVNTLKTQGDLTISESVKIDGGDPAKVNFLEMPFPDMEAQLSSDNVDAIWIPEPFLSKALADPNNVLIGYPNQTALPGLPTMVALTSGKYATENPKVVKAFQEAMAETLTKAEENPEAVRALLPSFMDMPEAVATNLRMETLDAEVPTQVLSDLGDLMVEYKYVEKTPDVKAMIVSSN</sequence>
<feature type="domain" description="SsuA/THI5-like" evidence="5">
    <location>
        <begin position="58"/>
        <end position="267"/>
    </location>
</feature>
<accession>A0A7X5R064</accession>
<dbReference type="Proteomes" id="UP000541033">
    <property type="component" value="Unassembled WGS sequence"/>
</dbReference>
<comment type="caution">
    <text evidence="6">The sequence shown here is derived from an EMBL/GenBank/DDBJ whole genome shotgun (WGS) entry which is preliminary data.</text>
</comment>
<evidence type="ECO:0000259" key="5">
    <source>
        <dbReference type="Pfam" id="PF09084"/>
    </source>
</evidence>
<organism evidence="6 7">
    <name type="scientific">Lysinibacter cavernae</name>
    <dbReference type="NCBI Taxonomy" id="1640652"/>
    <lineage>
        <taxon>Bacteria</taxon>
        <taxon>Bacillati</taxon>
        <taxon>Actinomycetota</taxon>
        <taxon>Actinomycetes</taxon>
        <taxon>Micrococcales</taxon>
        <taxon>Microbacteriaceae</taxon>
        <taxon>Lysinibacter</taxon>
    </lineage>
</organism>
<dbReference type="PANTHER" id="PTHR30024:SF47">
    <property type="entry name" value="TAURINE-BINDING PERIPLASMIC PROTEIN"/>
    <property type="match status" value="1"/>
</dbReference>
<dbReference type="GO" id="GO:0042597">
    <property type="term" value="C:periplasmic space"/>
    <property type="evidence" value="ECO:0007669"/>
    <property type="project" value="UniProtKB-SubCell"/>
</dbReference>
<dbReference type="Gene3D" id="3.40.190.10">
    <property type="entry name" value="Periplasmic binding protein-like II"/>
    <property type="match status" value="2"/>
</dbReference>
<evidence type="ECO:0000256" key="2">
    <source>
        <dbReference type="ARBA" id="ARBA00010742"/>
    </source>
</evidence>
<comment type="similarity">
    <text evidence="2">Belongs to the bacterial solute-binding protein SsuA/TauA family.</text>
</comment>
<evidence type="ECO:0000256" key="3">
    <source>
        <dbReference type="ARBA" id="ARBA00022729"/>
    </source>
</evidence>
<proteinExistence type="inferred from homology"/>
<dbReference type="Pfam" id="PF09084">
    <property type="entry name" value="NMT1"/>
    <property type="match status" value="1"/>
</dbReference>
<evidence type="ECO:0000256" key="4">
    <source>
        <dbReference type="SAM" id="SignalP"/>
    </source>
</evidence>
<gene>
    <name evidence="6" type="ORF">FHX76_001103</name>
</gene>
<dbReference type="PROSITE" id="PS51257">
    <property type="entry name" value="PROKAR_LIPOPROTEIN"/>
    <property type="match status" value="1"/>
</dbReference>
<protein>
    <submittedName>
        <fullName evidence="6">NitT/TauT family transport system substrate-binding protein</fullName>
    </submittedName>
</protein>
<keyword evidence="3 4" id="KW-0732">Signal</keyword>
<comment type="subcellular location">
    <subcellularLocation>
        <location evidence="1">Periplasm</location>
    </subcellularLocation>
</comment>
<dbReference type="RefSeq" id="WP_167148682.1">
    <property type="nucleotide sequence ID" value="NZ_JAAMOX010000001.1"/>
</dbReference>
<evidence type="ECO:0000313" key="6">
    <source>
        <dbReference type="EMBL" id="NIH53235.1"/>
    </source>
</evidence>
<keyword evidence="7" id="KW-1185">Reference proteome</keyword>